<sequence>MHAVGGLRSHYGDLRSLLHPSSDPISIALAYRDALGLDEPYLADLDAIAGGPPSLSLYNRLIDHGLRPWIDAGIRSSDDLGPLADPTSATVVLGLETLRGPRAIPPILDRVGPGRCVFSLDLFEGVPRFAPGDGWPSRDPADVALLAANLGLRRLLLLDLARVGRGRGVGTEGLLAWLRDRLPDAELAIGGGISSIEDAARLGAAGASAVLIGSALHDGRIDARALAALRP</sequence>
<evidence type="ECO:0000256" key="1">
    <source>
        <dbReference type="ARBA" id="ARBA00009667"/>
    </source>
</evidence>
<evidence type="ECO:0000256" key="2">
    <source>
        <dbReference type="ARBA" id="ARBA00022605"/>
    </source>
</evidence>
<proteinExistence type="inferred from homology"/>
<dbReference type="InterPro" id="IPR006062">
    <property type="entry name" value="His_biosynth"/>
</dbReference>
<keyword evidence="3 5" id="KW-0368">Histidine biosynthesis</keyword>
<dbReference type="EMBL" id="CP042997">
    <property type="protein sequence ID" value="QEH37343.1"/>
    <property type="molecule type" value="Genomic_DNA"/>
</dbReference>
<dbReference type="GO" id="GO:0000105">
    <property type="term" value="P:L-histidine biosynthetic process"/>
    <property type="evidence" value="ECO:0007669"/>
    <property type="project" value="UniProtKB-KW"/>
</dbReference>
<evidence type="ECO:0000313" key="6">
    <source>
        <dbReference type="EMBL" id="QEH37343.1"/>
    </source>
</evidence>
<dbReference type="Proteomes" id="UP000324233">
    <property type="component" value="Chromosome"/>
</dbReference>
<dbReference type="KEGG" id="agv:OJF2_59330"/>
<dbReference type="GO" id="GO:0003949">
    <property type="term" value="F:1-(5-phosphoribosyl)-5-[(5-phosphoribosylamino)methylideneamino]imidazole-4-carboxamide isomerase activity"/>
    <property type="evidence" value="ECO:0007669"/>
    <property type="project" value="UniProtKB-EC"/>
</dbReference>
<evidence type="ECO:0000256" key="5">
    <source>
        <dbReference type="RuleBase" id="RU003657"/>
    </source>
</evidence>
<accession>A0A5B9W9W4</accession>
<evidence type="ECO:0000256" key="3">
    <source>
        <dbReference type="ARBA" id="ARBA00023102"/>
    </source>
</evidence>
<dbReference type="InterPro" id="IPR013785">
    <property type="entry name" value="Aldolase_TIM"/>
</dbReference>
<evidence type="ECO:0000313" key="7">
    <source>
        <dbReference type="Proteomes" id="UP000324233"/>
    </source>
</evidence>
<dbReference type="Pfam" id="PF00977">
    <property type="entry name" value="His_biosynth"/>
    <property type="match status" value="1"/>
</dbReference>
<gene>
    <name evidence="6" type="primary">hisA_2</name>
    <name evidence="6" type="ORF">OJF2_59330</name>
</gene>
<reference evidence="6 7" key="1">
    <citation type="submission" date="2019-08" db="EMBL/GenBank/DDBJ databases">
        <title>Deep-cultivation of Planctomycetes and their phenomic and genomic characterization uncovers novel biology.</title>
        <authorList>
            <person name="Wiegand S."/>
            <person name="Jogler M."/>
            <person name="Boedeker C."/>
            <person name="Pinto D."/>
            <person name="Vollmers J."/>
            <person name="Rivas-Marin E."/>
            <person name="Kohn T."/>
            <person name="Peeters S.H."/>
            <person name="Heuer A."/>
            <person name="Rast P."/>
            <person name="Oberbeckmann S."/>
            <person name="Bunk B."/>
            <person name="Jeske O."/>
            <person name="Meyerdierks A."/>
            <person name="Storesund J.E."/>
            <person name="Kallscheuer N."/>
            <person name="Luecker S."/>
            <person name="Lage O.M."/>
            <person name="Pohl T."/>
            <person name="Merkel B.J."/>
            <person name="Hornburger P."/>
            <person name="Mueller R.-W."/>
            <person name="Bruemmer F."/>
            <person name="Labrenz M."/>
            <person name="Spormann A.M."/>
            <person name="Op den Camp H."/>
            <person name="Overmann J."/>
            <person name="Amann R."/>
            <person name="Jetten M.S.M."/>
            <person name="Mascher T."/>
            <person name="Medema M.H."/>
            <person name="Devos D.P."/>
            <person name="Kaster A.-K."/>
            <person name="Ovreas L."/>
            <person name="Rohde M."/>
            <person name="Galperin M.Y."/>
            <person name="Jogler C."/>
        </authorList>
    </citation>
    <scope>NUCLEOTIDE SEQUENCE [LARGE SCALE GENOMIC DNA]</scope>
    <source>
        <strain evidence="6 7">OJF2</strain>
    </source>
</reference>
<comment type="pathway">
    <text evidence="4">Amino-acid biosynthesis.</text>
</comment>
<name>A0A5B9W9W4_9BACT</name>
<keyword evidence="7" id="KW-1185">Reference proteome</keyword>
<evidence type="ECO:0000256" key="4">
    <source>
        <dbReference type="ARBA" id="ARBA00029440"/>
    </source>
</evidence>
<dbReference type="AlphaFoldDB" id="A0A5B9W9W4"/>
<comment type="similarity">
    <text evidence="1 5">Belongs to the HisA/HisF family.</text>
</comment>
<dbReference type="Gene3D" id="3.20.20.70">
    <property type="entry name" value="Aldolase class I"/>
    <property type="match status" value="1"/>
</dbReference>
<organism evidence="6 7">
    <name type="scientific">Aquisphaera giovannonii</name>
    <dbReference type="NCBI Taxonomy" id="406548"/>
    <lineage>
        <taxon>Bacteria</taxon>
        <taxon>Pseudomonadati</taxon>
        <taxon>Planctomycetota</taxon>
        <taxon>Planctomycetia</taxon>
        <taxon>Isosphaerales</taxon>
        <taxon>Isosphaeraceae</taxon>
        <taxon>Aquisphaera</taxon>
    </lineage>
</organism>
<dbReference type="EC" id="5.3.1.16" evidence="6"/>
<dbReference type="InterPro" id="IPR011060">
    <property type="entry name" value="RibuloseP-bd_barrel"/>
</dbReference>
<keyword evidence="6" id="KW-0413">Isomerase</keyword>
<keyword evidence="2 5" id="KW-0028">Amino-acid biosynthesis</keyword>
<dbReference type="SUPFAM" id="SSF51366">
    <property type="entry name" value="Ribulose-phoshate binding barrel"/>
    <property type="match status" value="1"/>
</dbReference>
<protein>
    <submittedName>
        <fullName evidence="6">1-(5-phosphoribosyl)-5-[(5-phosphoribosylamino)methylideneamino] imidazole-4-carboxamide isomerase</fullName>
        <ecNumber evidence="6">5.3.1.16</ecNumber>
    </submittedName>
</protein>